<evidence type="ECO:0000313" key="2">
    <source>
        <dbReference type="Proteomes" id="UP001634394"/>
    </source>
</evidence>
<organism evidence="1 2">
    <name type="scientific">Sinanodonta woodiana</name>
    <name type="common">Chinese pond mussel</name>
    <name type="synonym">Anodonta woodiana</name>
    <dbReference type="NCBI Taxonomy" id="1069815"/>
    <lineage>
        <taxon>Eukaryota</taxon>
        <taxon>Metazoa</taxon>
        <taxon>Spiralia</taxon>
        <taxon>Lophotrochozoa</taxon>
        <taxon>Mollusca</taxon>
        <taxon>Bivalvia</taxon>
        <taxon>Autobranchia</taxon>
        <taxon>Heteroconchia</taxon>
        <taxon>Palaeoheterodonta</taxon>
        <taxon>Unionida</taxon>
        <taxon>Unionoidea</taxon>
        <taxon>Unionidae</taxon>
        <taxon>Unioninae</taxon>
        <taxon>Sinanodonta</taxon>
    </lineage>
</organism>
<comment type="caution">
    <text evidence="1">The sequence shown here is derived from an EMBL/GenBank/DDBJ whole genome shotgun (WGS) entry which is preliminary data.</text>
</comment>
<name>A0ABD3XVR5_SINWO</name>
<keyword evidence="2" id="KW-1185">Reference proteome</keyword>
<gene>
    <name evidence="1" type="ORF">ACJMK2_002378</name>
</gene>
<dbReference type="Proteomes" id="UP001634394">
    <property type="component" value="Unassembled WGS sequence"/>
</dbReference>
<dbReference type="EMBL" id="JBJQND010000001">
    <property type="protein sequence ID" value="KAL3890082.1"/>
    <property type="molecule type" value="Genomic_DNA"/>
</dbReference>
<accession>A0ABD3XVR5</accession>
<reference evidence="1 2" key="1">
    <citation type="submission" date="2024-11" db="EMBL/GenBank/DDBJ databases">
        <title>Chromosome-level genome assembly of the freshwater bivalve Anodonta woodiana.</title>
        <authorList>
            <person name="Chen X."/>
        </authorList>
    </citation>
    <scope>NUCLEOTIDE SEQUENCE [LARGE SCALE GENOMIC DNA]</scope>
    <source>
        <strain evidence="1">MN2024</strain>
        <tissue evidence="1">Gills</tissue>
    </source>
</reference>
<proteinExistence type="predicted"/>
<dbReference type="AlphaFoldDB" id="A0ABD3XVR5"/>
<evidence type="ECO:0000313" key="1">
    <source>
        <dbReference type="EMBL" id="KAL3890082.1"/>
    </source>
</evidence>
<sequence length="104" mass="11677">MMEAGLDSRTIIFGHRINPGSGLGTTLQTSTPKFKAQNSDMRHRIQQSHLKILEVVTRLAVELEAIQNAVKQRDRRMTTQVRNIGVDDVKCSPSGIVDHQAWIK</sequence>
<protein>
    <submittedName>
        <fullName evidence="1">Uncharacterized protein</fullName>
    </submittedName>
</protein>